<dbReference type="SUPFAM" id="SSF110738">
    <property type="entry name" value="Glycerate kinase I"/>
    <property type="match status" value="1"/>
</dbReference>
<reference evidence="5 6" key="1">
    <citation type="submission" date="2018-12" db="EMBL/GenBank/DDBJ databases">
        <authorList>
            <consortium name="Pathogen Informatics"/>
        </authorList>
    </citation>
    <scope>NUCLEOTIDE SEQUENCE [LARGE SCALE GENOMIC DNA]</scope>
    <source>
        <strain evidence="5 6">NCTC11923</strain>
    </source>
</reference>
<dbReference type="NCBIfam" id="TIGR00045">
    <property type="entry name" value="glycerate kinase"/>
    <property type="match status" value="1"/>
</dbReference>
<dbReference type="InterPro" id="IPR004381">
    <property type="entry name" value="Glycerate_kinase"/>
</dbReference>
<dbReference type="InterPro" id="IPR018197">
    <property type="entry name" value="Glycerate_kinase_RE-like"/>
</dbReference>
<dbReference type="Gene3D" id="3.90.1510.10">
    <property type="entry name" value="Glycerate kinase, domain 2"/>
    <property type="match status" value="1"/>
</dbReference>
<name>A0A3S5EM79_9ACTO</name>
<dbReference type="EMBL" id="LR134363">
    <property type="protein sequence ID" value="VEG74786.1"/>
    <property type="molecule type" value="Genomic_DNA"/>
</dbReference>
<dbReference type="Proteomes" id="UP000276899">
    <property type="component" value="Chromosome"/>
</dbReference>
<evidence type="ECO:0000256" key="2">
    <source>
        <dbReference type="ARBA" id="ARBA00022679"/>
    </source>
</evidence>
<dbReference type="InterPro" id="IPR036129">
    <property type="entry name" value="Glycerate_kinase_sf"/>
</dbReference>
<keyword evidence="6" id="KW-1185">Reference proteome</keyword>
<organism evidence="5 6">
    <name type="scientific">Actinomyces slackii</name>
    <dbReference type="NCBI Taxonomy" id="52774"/>
    <lineage>
        <taxon>Bacteria</taxon>
        <taxon>Bacillati</taxon>
        <taxon>Actinomycetota</taxon>
        <taxon>Actinomycetes</taxon>
        <taxon>Actinomycetales</taxon>
        <taxon>Actinomycetaceae</taxon>
        <taxon>Actinomyces</taxon>
    </lineage>
</organism>
<dbReference type="GO" id="GO:0031388">
    <property type="term" value="P:organic acid phosphorylation"/>
    <property type="evidence" value="ECO:0007669"/>
    <property type="project" value="UniProtKB-UniRule"/>
</dbReference>
<proteinExistence type="inferred from homology"/>
<dbReference type="PANTHER" id="PTHR21599:SF0">
    <property type="entry name" value="GLYCERATE KINASE"/>
    <property type="match status" value="1"/>
</dbReference>
<dbReference type="PANTHER" id="PTHR21599">
    <property type="entry name" value="GLYCERATE KINASE"/>
    <property type="match status" value="1"/>
</dbReference>
<evidence type="ECO:0000256" key="1">
    <source>
        <dbReference type="ARBA" id="ARBA00006284"/>
    </source>
</evidence>
<dbReference type="KEGG" id="asla:NCTC11923_01426"/>
<dbReference type="Gene3D" id="3.40.50.10350">
    <property type="entry name" value="Glycerate kinase, domain 1"/>
    <property type="match status" value="1"/>
</dbReference>
<protein>
    <submittedName>
        <fullName evidence="5">Glycerate kinase</fullName>
        <ecNumber evidence="5">2.7.1.31</ecNumber>
    </submittedName>
</protein>
<gene>
    <name evidence="5" type="primary">glxK</name>
    <name evidence="5" type="ORF">NCTC11923_01426</name>
</gene>
<keyword evidence="2 4" id="KW-0808">Transferase</keyword>
<evidence type="ECO:0000256" key="4">
    <source>
        <dbReference type="PIRNR" id="PIRNR006078"/>
    </source>
</evidence>
<evidence type="ECO:0000313" key="5">
    <source>
        <dbReference type="EMBL" id="VEG74786.1"/>
    </source>
</evidence>
<dbReference type="PIRSF" id="PIRSF006078">
    <property type="entry name" value="GlxK"/>
    <property type="match status" value="1"/>
</dbReference>
<accession>A0A3S5EM79</accession>
<dbReference type="AlphaFoldDB" id="A0A3S5EM79"/>
<dbReference type="STRING" id="1278298.GCA_000428685_02167"/>
<dbReference type="EC" id="2.7.1.31" evidence="5"/>
<comment type="similarity">
    <text evidence="1 4">Belongs to the glycerate kinase type-1 family.</text>
</comment>
<dbReference type="GO" id="GO:0008887">
    <property type="term" value="F:glycerate kinase activity"/>
    <property type="evidence" value="ECO:0007669"/>
    <property type="project" value="UniProtKB-UniRule"/>
</dbReference>
<evidence type="ECO:0000313" key="6">
    <source>
        <dbReference type="Proteomes" id="UP000276899"/>
    </source>
</evidence>
<keyword evidence="3 4" id="KW-0418">Kinase</keyword>
<sequence length="384" mass="38609">MTTVVLAPDSFKESLSASQACAALAHGLAAADPTIRCLHAPMADGGEGTAAALVSAGGWQEVAVRVADALGRPTEATLAWDPTTATACLEAAQAVGLERIAPDERDIWAADSAGVGELITRALDLGARRLVMGLGGSATNDGGAGMLRALGARLLNAAGQPIAPGPAGLRDLESIETAGLDPRLAGTEILLATDVDNPLLGERGASAVFGPQKGAGAQDVAALDAALARFADRAAQHLGADRRNAPGAGAAGGLGWAGLEFLGAGLRPGVEVVAELVGLERMIAGADLVITGEGSVDEQTLAGKTPWGVARIAIAHRVPVVVLAGRVGQGWQRLLESGISAVLPIVPGPCTLAEALDEGEENLRRTAAMLPGLMGWGSARPHSP</sequence>
<dbReference type="Pfam" id="PF02595">
    <property type="entry name" value="Gly_kinase"/>
    <property type="match status" value="1"/>
</dbReference>
<evidence type="ECO:0000256" key="3">
    <source>
        <dbReference type="ARBA" id="ARBA00022777"/>
    </source>
</evidence>
<dbReference type="InterPro" id="IPR018193">
    <property type="entry name" value="Glyc_kinase_flavodox-like_fold"/>
</dbReference>